<evidence type="ECO:0000313" key="3">
    <source>
        <dbReference type="EMBL" id="KAK7607014.1"/>
    </source>
</evidence>
<dbReference type="Pfam" id="PF09728">
    <property type="entry name" value="Taxilin"/>
    <property type="match status" value="2"/>
</dbReference>
<feature type="region of interest" description="Disordered" evidence="2">
    <location>
        <begin position="97"/>
        <end position="165"/>
    </location>
</feature>
<proteinExistence type="inferred from homology"/>
<feature type="compositionally biased region" description="Pro residues" evidence="2">
    <location>
        <begin position="1"/>
        <end position="13"/>
    </location>
</feature>
<dbReference type="InterPro" id="IPR026183">
    <property type="entry name" value="Taxilin_fam"/>
</dbReference>
<comment type="similarity">
    <text evidence="1">Belongs to the taxilin family.</text>
</comment>
<evidence type="ECO:0000313" key="4">
    <source>
        <dbReference type="Proteomes" id="UP001367316"/>
    </source>
</evidence>
<dbReference type="Proteomes" id="UP001367316">
    <property type="component" value="Unassembled WGS sequence"/>
</dbReference>
<comment type="caution">
    <text evidence="3">The sequence shown here is derived from an EMBL/GenBank/DDBJ whole genome shotgun (WGS) entry which is preliminary data.</text>
</comment>
<feature type="region of interest" description="Disordered" evidence="2">
    <location>
        <begin position="1"/>
        <end position="29"/>
    </location>
</feature>
<reference evidence="3 4" key="1">
    <citation type="submission" date="2024-04" db="EMBL/GenBank/DDBJ databases">
        <title>Phyllosticta paracitricarpa is synonymous to the EU quarantine fungus P. citricarpa based on phylogenomic analyses.</title>
        <authorList>
            <consortium name="Lawrence Berkeley National Laboratory"/>
            <person name="Van ingen-buijs V.A."/>
            <person name="Van westerhoven A.C."/>
            <person name="Haridas S."/>
            <person name="Skiadas P."/>
            <person name="Martin F."/>
            <person name="Groenewald J.Z."/>
            <person name="Crous P.W."/>
            <person name="Seidl M.F."/>
        </authorList>
    </citation>
    <scope>NUCLEOTIDE SEQUENCE [LARGE SCALE GENOMIC DNA]</scope>
    <source>
        <strain evidence="3 4">CBS 141358</strain>
    </source>
</reference>
<name>A0ABR1MYY5_9PEZI</name>
<protein>
    <submittedName>
        <fullName evidence="3">Myosin-like coiled-coil protein-domain-containing protein</fullName>
    </submittedName>
</protein>
<dbReference type="PANTHER" id="PTHR16127">
    <property type="entry name" value="TAXILIN"/>
    <property type="match status" value="1"/>
</dbReference>
<accession>A0ABR1MYY5</accession>
<gene>
    <name evidence="3" type="ORF">JOL62DRAFT_310745</name>
</gene>
<feature type="compositionally biased region" description="Polar residues" evidence="2">
    <location>
        <begin position="383"/>
        <end position="392"/>
    </location>
</feature>
<evidence type="ECO:0000256" key="1">
    <source>
        <dbReference type="ARBA" id="ARBA00009550"/>
    </source>
</evidence>
<evidence type="ECO:0000256" key="2">
    <source>
        <dbReference type="SAM" id="MobiDB-lite"/>
    </source>
</evidence>
<organism evidence="3 4">
    <name type="scientific">Phyllosticta paracitricarpa</name>
    <dbReference type="NCBI Taxonomy" id="2016321"/>
    <lineage>
        <taxon>Eukaryota</taxon>
        <taxon>Fungi</taxon>
        <taxon>Dikarya</taxon>
        <taxon>Ascomycota</taxon>
        <taxon>Pezizomycotina</taxon>
        <taxon>Dothideomycetes</taxon>
        <taxon>Dothideomycetes incertae sedis</taxon>
        <taxon>Botryosphaeriales</taxon>
        <taxon>Phyllostictaceae</taxon>
        <taxon>Phyllosticta</taxon>
    </lineage>
</organism>
<dbReference type="EMBL" id="JBBPBF010000040">
    <property type="protein sequence ID" value="KAK7607014.1"/>
    <property type="molecule type" value="Genomic_DNA"/>
</dbReference>
<keyword evidence="4" id="KW-1185">Reference proteome</keyword>
<feature type="compositionally biased region" description="Acidic residues" evidence="2">
    <location>
        <begin position="395"/>
        <end position="428"/>
    </location>
</feature>
<dbReference type="PANTHER" id="PTHR16127:SF13">
    <property type="entry name" value="GH01188P"/>
    <property type="match status" value="1"/>
</dbReference>
<sequence length="470" mass="54589">MSTANPPPAPAGPPSKKGKNKKGTDARDASEQIAAKIAQLELDAAGERDYDAEIEREVKKANRELSQLLSQIESPMKRVDEVRRKYTTLLADMKRTEREHVKAKKRADQLQKEKDAGKTELNRMTTMKEKLEKMSRDLTKENKKLKEENAQRQETESRHREELHSRLDRMVTDVDEVVNSKENSESKQVDVDLDKAFQEKFKSFMDLKECQEKQFRSLMRVRELEVIYHQVKLDRQRKAQELESSKSNQLTRQVTTFSQTEAELRSQLNIYVEKFKQVSLHMSRLWVRPLLTCGNVWNGLTLKQVEDTLNNSNDLFLTFRREMEDMTKKTKRLEKENQILTRKQEATNKNILEMAEERQRNHAELQRLRTKNDNLEKLCRSMQAQGRGQMPSQELDAEDDGTESEYLDDDEYDEEGSEEYDEDTEEEAIDLRQGPEQAKVYGPPPPPPQAMVNGKANCKANGQPNGVRKN</sequence>
<feature type="region of interest" description="Disordered" evidence="2">
    <location>
        <begin position="383"/>
        <end position="470"/>
    </location>
</feature>